<protein>
    <submittedName>
        <fullName evidence="1">Uncharacterized protein</fullName>
    </submittedName>
</protein>
<organism evidence="1 2">
    <name type="scientific">Ridgeia piscesae</name>
    <name type="common">Tubeworm</name>
    <dbReference type="NCBI Taxonomy" id="27915"/>
    <lineage>
        <taxon>Eukaryota</taxon>
        <taxon>Metazoa</taxon>
        <taxon>Spiralia</taxon>
        <taxon>Lophotrochozoa</taxon>
        <taxon>Annelida</taxon>
        <taxon>Polychaeta</taxon>
        <taxon>Sedentaria</taxon>
        <taxon>Canalipalpata</taxon>
        <taxon>Sabellida</taxon>
        <taxon>Siboglinidae</taxon>
        <taxon>Ridgeia</taxon>
    </lineage>
</organism>
<sequence>MATNDSQCILPLRSGQKYFTTRQDWGRTVRAMQATGSDITETESSLQKTQITNMAVRTGIREGGGMDNVFKQI</sequence>
<evidence type="ECO:0000313" key="1">
    <source>
        <dbReference type="EMBL" id="KAK2192774.1"/>
    </source>
</evidence>
<dbReference type="AlphaFoldDB" id="A0AAD9UKD9"/>
<name>A0AAD9UKD9_RIDPI</name>
<accession>A0AAD9UKD9</accession>
<comment type="caution">
    <text evidence="1">The sequence shown here is derived from an EMBL/GenBank/DDBJ whole genome shotgun (WGS) entry which is preliminary data.</text>
</comment>
<dbReference type="EMBL" id="JAODUO010000023">
    <property type="protein sequence ID" value="KAK2192774.1"/>
    <property type="molecule type" value="Genomic_DNA"/>
</dbReference>
<keyword evidence="2" id="KW-1185">Reference proteome</keyword>
<evidence type="ECO:0000313" key="2">
    <source>
        <dbReference type="Proteomes" id="UP001209878"/>
    </source>
</evidence>
<proteinExistence type="predicted"/>
<reference evidence="1" key="1">
    <citation type="journal article" date="2023" name="Mol. Biol. Evol.">
        <title>Third-Generation Sequencing Reveals the Adaptive Role of the Epigenome in Three Deep-Sea Polychaetes.</title>
        <authorList>
            <person name="Perez M."/>
            <person name="Aroh O."/>
            <person name="Sun Y."/>
            <person name="Lan Y."/>
            <person name="Juniper S.K."/>
            <person name="Young C.R."/>
            <person name="Angers B."/>
            <person name="Qian P.Y."/>
        </authorList>
    </citation>
    <scope>NUCLEOTIDE SEQUENCE</scope>
    <source>
        <strain evidence="1">R07B-5</strain>
    </source>
</reference>
<dbReference type="Proteomes" id="UP001209878">
    <property type="component" value="Unassembled WGS sequence"/>
</dbReference>
<gene>
    <name evidence="1" type="ORF">NP493_23g05017</name>
</gene>